<evidence type="ECO:0000313" key="2">
    <source>
        <dbReference type="EMBL" id="MFD1927060.1"/>
    </source>
</evidence>
<sequence>MTTIQSNCVETHRAVYWVVAATTVVTLTLGVIITIICLHEDLEFNA</sequence>
<dbReference type="RefSeq" id="WP_381535717.1">
    <property type="nucleotide sequence ID" value="NZ_JBHUGI010000006.1"/>
</dbReference>
<organism evidence="2 3">
    <name type="scientific">Sporosarcina siberiensis</name>
    <dbReference type="NCBI Taxonomy" id="1365606"/>
    <lineage>
        <taxon>Bacteria</taxon>
        <taxon>Bacillati</taxon>
        <taxon>Bacillota</taxon>
        <taxon>Bacilli</taxon>
        <taxon>Bacillales</taxon>
        <taxon>Caryophanaceae</taxon>
        <taxon>Sporosarcina</taxon>
    </lineage>
</organism>
<dbReference type="EMBL" id="JBHUGI010000006">
    <property type="protein sequence ID" value="MFD1927060.1"/>
    <property type="molecule type" value="Genomic_DNA"/>
</dbReference>
<feature type="transmembrane region" description="Helical" evidence="1">
    <location>
        <begin position="15"/>
        <end position="38"/>
    </location>
</feature>
<evidence type="ECO:0000256" key="1">
    <source>
        <dbReference type="SAM" id="Phobius"/>
    </source>
</evidence>
<evidence type="ECO:0000313" key="3">
    <source>
        <dbReference type="Proteomes" id="UP001597218"/>
    </source>
</evidence>
<keyword evidence="1" id="KW-0472">Membrane</keyword>
<protein>
    <submittedName>
        <fullName evidence="2">Uncharacterized protein</fullName>
    </submittedName>
</protein>
<name>A0ABW4SDQ4_9BACL</name>
<reference evidence="3" key="1">
    <citation type="journal article" date="2019" name="Int. J. Syst. Evol. Microbiol.">
        <title>The Global Catalogue of Microorganisms (GCM) 10K type strain sequencing project: providing services to taxonomists for standard genome sequencing and annotation.</title>
        <authorList>
            <consortium name="The Broad Institute Genomics Platform"/>
            <consortium name="The Broad Institute Genome Sequencing Center for Infectious Disease"/>
            <person name="Wu L."/>
            <person name="Ma J."/>
        </authorList>
    </citation>
    <scope>NUCLEOTIDE SEQUENCE [LARGE SCALE GENOMIC DNA]</scope>
    <source>
        <strain evidence="3">CGMCC 4.7177</strain>
    </source>
</reference>
<accession>A0ABW4SDQ4</accession>
<keyword evidence="1" id="KW-1133">Transmembrane helix</keyword>
<proteinExistence type="predicted"/>
<comment type="caution">
    <text evidence="2">The sequence shown here is derived from an EMBL/GenBank/DDBJ whole genome shotgun (WGS) entry which is preliminary data.</text>
</comment>
<keyword evidence="3" id="KW-1185">Reference proteome</keyword>
<dbReference type="Proteomes" id="UP001597218">
    <property type="component" value="Unassembled WGS sequence"/>
</dbReference>
<keyword evidence="1" id="KW-0812">Transmembrane</keyword>
<gene>
    <name evidence="2" type="ORF">ACFSFY_03170</name>
</gene>